<reference evidence="3 4" key="1">
    <citation type="submission" date="2019-02" db="EMBL/GenBank/DDBJ databases">
        <title>Kribbella capetownensis sp. nov. and Kribbella speibonae sp. nov., isolated from soil.</title>
        <authorList>
            <person name="Curtis S.M."/>
            <person name="Norton I."/>
            <person name="Everest G.J."/>
            <person name="Meyers P.R."/>
        </authorList>
    </citation>
    <scope>NUCLEOTIDE SEQUENCE [LARGE SCALE GENOMIC DNA]</scope>
    <source>
        <strain evidence="3 4">YM55</strain>
    </source>
</reference>
<dbReference type="SUPFAM" id="SSF51905">
    <property type="entry name" value="FAD/NAD(P)-binding domain"/>
    <property type="match status" value="1"/>
</dbReference>
<dbReference type="InterPro" id="IPR036188">
    <property type="entry name" value="FAD/NAD-bd_sf"/>
</dbReference>
<evidence type="ECO:0000259" key="2">
    <source>
        <dbReference type="Pfam" id="PF01593"/>
    </source>
</evidence>
<evidence type="ECO:0000313" key="4">
    <source>
        <dbReference type="Proteomes" id="UP000294225"/>
    </source>
</evidence>
<comment type="caution">
    <text evidence="3">The sequence shown here is derived from an EMBL/GenBank/DDBJ whole genome shotgun (WGS) entry which is preliminary data.</text>
</comment>
<feature type="domain" description="Amine oxidase" evidence="2">
    <location>
        <begin position="60"/>
        <end position="251"/>
    </location>
</feature>
<dbReference type="AlphaFoldDB" id="A0A4R0IXT5"/>
<dbReference type="Proteomes" id="UP000294225">
    <property type="component" value="Unassembled WGS sequence"/>
</dbReference>
<dbReference type="EMBL" id="SJKC01000003">
    <property type="protein sequence ID" value="TCC36388.1"/>
    <property type="molecule type" value="Genomic_DNA"/>
</dbReference>
<accession>A0A4R0IXT5</accession>
<dbReference type="RefSeq" id="WP_131498214.1">
    <property type="nucleotide sequence ID" value="NZ_SJKC01000003.1"/>
</dbReference>
<dbReference type="InterPro" id="IPR002937">
    <property type="entry name" value="Amino_oxidase"/>
</dbReference>
<evidence type="ECO:0000256" key="1">
    <source>
        <dbReference type="SAM" id="MobiDB-lite"/>
    </source>
</evidence>
<dbReference type="Gene3D" id="3.50.50.60">
    <property type="entry name" value="FAD/NAD(P)-binding domain"/>
    <property type="match status" value="1"/>
</dbReference>
<sequence length="354" mass="37754">MPGLEHLDVTMAAYLSRLDLPARARELVLADSFALMGADEHCYSVLNLLHEVRGFGSAQTAFTGETARVGGGADAIARAIAAALGDAVRLGHLVERIAQNERGVVVEGATFSVEARAAVVAIPVNVLRELHPEIPFGPQAVRVLAEGHVGRAAKGWATVSGDASSVHSEGWPDAIEVYAVPGEHRAAVARFSLGEPSHDAALDRARQAMGSRHPELGTELETFSHDWITDEYARGTWHTATPGPSPRLARARVNSWPLLHRRRRCLQALVRLDGRGHHLGGGRGGPRGCLRRRAPGARSPRLTAVVGPVVRVEATVTEGFALRGVPGCRVERAGHDGPATCSPTPSRPRFSWPA</sequence>
<evidence type="ECO:0000313" key="3">
    <source>
        <dbReference type="EMBL" id="TCC36388.1"/>
    </source>
</evidence>
<dbReference type="GO" id="GO:0016491">
    <property type="term" value="F:oxidoreductase activity"/>
    <property type="evidence" value="ECO:0007669"/>
    <property type="project" value="InterPro"/>
</dbReference>
<name>A0A4R0IXT5_9ACTN</name>
<organism evidence="3 4">
    <name type="scientific">Kribbella speibonae</name>
    <dbReference type="NCBI Taxonomy" id="1572660"/>
    <lineage>
        <taxon>Bacteria</taxon>
        <taxon>Bacillati</taxon>
        <taxon>Actinomycetota</taxon>
        <taxon>Actinomycetes</taxon>
        <taxon>Propionibacteriales</taxon>
        <taxon>Kribbellaceae</taxon>
        <taxon>Kribbella</taxon>
    </lineage>
</organism>
<dbReference type="Pfam" id="PF01593">
    <property type="entry name" value="Amino_oxidase"/>
    <property type="match status" value="1"/>
</dbReference>
<feature type="region of interest" description="Disordered" evidence="1">
    <location>
        <begin position="334"/>
        <end position="354"/>
    </location>
</feature>
<protein>
    <recommendedName>
        <fullName evidence="2">Amine oxidase domain-containing protein</fullName>
    </recommendedName>
</protein>
<proteinExistence type="predicted"/>
<gene>
    <name evidence="3" type="ORF">E0H92_27490</name>
</gene>